<keyword evidence="1" id="KW-1133">Transmembrane helix</keyword>
<evidence type="ECO:0008006" key="4">
    <source>
        <dbReference type="Google" id="ProtNLM"/>
    </source>
</evidence>
<accession>A0A1H7RQA6</accession>
<evidence type="ECO:0000256" key="1">
    <source>
        <dbReference type="SAM" id="Phobius"/>
    </source>
</evidence>
<sequence length="110" mass="12448">MSAASVIHLLLHALVPAAVVWFCWRKQWRVALAVMLATMAVDLDHLVADPIFAANRCSLGFHPLHSAPWVWLYPLLLLCPKPIWLRWIGAGLVIHMLLDGSDCWRMAQGW</sequence>
<evidence type="ECO:0000313" key="2">
    <source>
        <dbReference type="EMBL" id="SEL62178.1"/>
    </source>
</evidence>
<organism evidence="2 3">
    <name type="scientific">Atopomonas hussainii</name>
    <dbReference type="NCBI Taxonomy" id="1429083"/>
    <lineage>
        <taxon>Bacteria</taxon>
        <taxon>Pseudomonadati</taxon>
        <taxon>Pseudomonadota</taxon>
        <taxon>Gammaproteobacteria</taxon>
        <taxon>Pseudomonadales</taxon>
        <taxon>Pseudomonadaceae</taxon>
        <taxon>Atopomonas</taxon>
    </lineage>
</organism>
<dbReference type="EMBL" id="FOAS01000015">
    <property type="protein sequence ID" value="SEL62178.1"/>
    <property type="molecule type" value="Genomic_DNA"/>
</dbReference>
<dbReference type="STRING" id="1429083.GCA_001885685_01202"/>
<keyword evidence="1" id="KW-0812">Transmembrane</keyword>
<dbReference type="RefSeq" id="WP_074869964.1">
    <property type="nucleotide sequence ID" value="NZ_FOAS01000015.1"/>
</dbReference>
<gene>
    <name evidence="2" type="ORF">SAMN05216214_11574</name>
</gene>
<keyword evidence="3" id="KW-1185">Reference proteome</keyword>
<dbReference type="AlphaFoldDB" id="A0A1H7RQA6"/>
<dbReference type="Proteomes" id="UP000185766">
    <property type="component" value="Unassembled WGS sequence"/>
</dbReference>
<protein>
    <recommendedName>
        <fullName evidence="4">Membrane-bound metal-dependent hydrolase</fullName>
    </recommendedName>
</protein>
<reference evidence="2 3" key="1">
    <citation type="submission" date="2016-10" db="EMBL/GenBank/DDBJ databases">
        <authorList>
            <person name="de Groot N.N."/>
        </authorList>
    </citation>
    <scope>NUCLEOTIDE SEQUENCE [LARGE SCALE GENOMIC DNA]</scope>
    <source>
        <strain evidence="2 3">JCM 19513</strain>
    </source>
</reference>
<dbReference type="InterPro" id="IPR046125">
    <property type="entry name" value="DUF6122"/>
</dbReference>
<feature type="transmembrane region" description="Helical" evidence="1">
    <location>
        <begin position="6"/>
        <end position="24"/>
    </location>
</feature>
<feature type="transmembrane region" description="Helical" evidence="1">
    <location>
        <begin position="31"/>
        <end position="52"/>
    </location>
</feature>
<evidence type="ECO:0000313" key="3">
    <source>
        <dbReference type="Proteomes" id="UP000185766"/>
    </source>
</evidence>
<keyword evidence="1" id="KW-0472">Membrane</keyword>
<dbReference type="Pfam" id="PF19617">
    <property type="entry name" value="DUF6122"/>
    <property type="match status" value="1"/>
</dbReference>
<proteinExistence type="predicted"/>
<feature type="transmembrane region" description="Helical" evidence="1">
    <location>
        <begin position="72"/>
        <end position="98"/>
    </location>
</feature>
<name>A0A1H7RQA6_9GAMM</name>